<dbReference type="GO" id="GO:0003677">
    <property type="term" value="F:DNA binding"/>
    <property type="evidence" value="ECO:0007669"/>
    <property type="project" value="UniProtKB-KW"/>
</dbReference>
<dbReference type="InterPro" id="IPR007159">
    <property type="entry name" value="SpoVT-AbrB_dom"/>
</dbReference>
<protein>
    <submittedName>
        <fullName evidence="2">AbrB/MazE/SpoVT family DNA-binding domain-containing protein</fullName>
    </submittedName>
</protein>
<sequence length="95" mass="10404">MEIANLSKVSTVTRLSSKGQVIIPKAIRTAHQWESGAEFNVIDTPEGVLLQPKALFAPSSLDEVAGCLPMVAKKTQHEIDIAIAQKLKRVWHDSN</sequence>
<dbReference type="Gene3D" id="2.10.260.10">
    <property type="match status" value="1"/>
</dbReference>
<comment type="caution">
    <text evidence="2">The sequence shown here is derived from an EMBL/GenBank/DDBJ whole genome shotgun (WGS) entry which is preliminary data.</text>
</comment>
<proteinExistence type="predicted"/>
<dbReference type="AlphaFoldDB" id="A0A4Y7XF65"/>
<dbReference type="EMBL" id="SNTY01000009">
    <property type="protein sequence ID" value="TEU30344.1"/>
    <property type="molecule type" value="Genomic_DNA"/>
</dbReference>
<accession>A0A4Y7XF65</accession>
<dbReference type="NCBIfam" id="TIGR01439">
    <property type="entry name" value="lp_hng_hel_AbrB"/>
    <property type="match status" value="1"/>
</dbReference>
<name>A0A4Y7XF65_9GAMM</name>
<keyword evidence="3" id="KW-1185">Reference proteome</keyword>
<evidence type="ECO:0000313" key="2">
    <source>
        <dbReference type="EMBL" id="TEU30344.1"/>
    </source>
</evidence>
<dbReference type="RefSeq" id="WP_134243374.1">
    <property type="nucleotide sequence ID" value="NZ_SNTY01000009.1"/>
</dbReference>
<keyword evidence="2" id="KW-0238">DNA-binding</keyword>
<reference evidence="2 3" key="1">
    <citation type="submission" date="2019-03" db="EMBL/GenBank/DDBJ databases">
        <title>Alkanindiges illinoisensis: a potential pathogenic isolated from ascites of a gastric cancer patient with abdominal metastasis.</title>
        <authorList>
            <person name="Hu X."/>
            <person name="Yang B."/>
            <person name="Yan X."/>
            <person name="Lin L."/>
            <person name="Zhao H."/>
            <person name="Zhou F."/>
            <person name="Su B."/>
            <person name="Chen J."/>
            <person name="Rui Y."/>
            <person name="Wang Q."/>
            <person name="Zheng L."/>
        </authorList>
    </citation>
    <scope>NUCLEOTIDE SEQUENCE [LARGE SCALE GENOMIC DNA]</scope>
    <source>
        <strain evidence="2 3">NFYY 23406</strain>
    </source>
</reference>
<feature type="domain" description="SpoVT-AbrB" evidence="1">
    <location>
        <begin position="13"/>
        <end position="58"/>
    </location>
</feature>
<organism evidence="2 3">
    <name type="scientific">Alkanindiges illinoisensis</name>
    <dbReference type="NCBI Taxonomy" id="197183"/>
    <lineage>
        <taxon>Bacteria</taxon>
        <taxon>Pseudomonadati</taxon>
        <taxon>Pseudomonadota</taxon>
        <taxon>Gammaproteobacteria</taxon>
        <taxon>Moraxellales</taxon>
        <taxon>Moraxellaceae</taxon>
        <taxon>Alkanindiges</taxon>
    </lineage>
</organism>
<dbReference type="SMART" id="SM00966">
    <property type="entry name" value="SpoVT_AbrB"/>
    <property type="match status" value="1"/>
</dbReference>
<gene>
    <name evidence="2" type="ORF">E2B99_02255</name>
</gene>
<dbReference type="SUPFAM" id="SSF89447">
    <property type="entry name" value="AbrB/MazE/MraZ-like"/>
    <property type="match status" value="1"/>
</dbReference>
<dbReference type="STRING" id="1120977.GCA_000619845_00523"/>
<evidence type="ECO:0000313" key="3">
    <source>
        <dbReference type="Proteomes" id="UP000297834"/>
    </source>
</evidence>
<dbReference type="Pfam" id="PF04014">
    <property type="entry name" value="MazE_antitoxin"/>
    <property type="match status" value="1"/>
</dbReference>
<dbReference type="Proteomes" id="UP000297834">
    <property type="component" value="Unassembled WGS sequence"/>
</dbReference>
<dbReference type="InterPro" id="IPR037914">
    <property type="entry name" value="SpoVT-AbrB_sf"/>
</dbReference>
<dbReference type="OrthoDB" id="9811597at2"/>
<evidence type="ECO:0000259" key="1">
    <source>
        <dbReference type="SMART" id="SM00966"/>
    </source>
</evidence>